<gene>
    <name evidence="1" type="ORF">ETAA1_55500</name>
</gene>
<dbReference type="RefSeq" id="WP_145243782.1">
    <property type="nucleotide sequence ID" value="NZ_CP036273.1"/>
</dbReference>
<sequence>MSPGDITGAGTILDNDNAPTVSVDDVTVDEAAGTATSFRGGVNVAGGDLDGDGLAEIVTGSGIGGGPVLKTFSAAGAPELSATSFGPDKIGGQPLRNGIRVAVHDIDGDGDGDVIAGSGPDYSASVSLRRGTDLAELSNFLPYEADDDDRIFTGRVYVG</sequence>
<evidence type="ECO:0000313" key="2">
    <source>
        <dbReference type="Proteomes" id="UP000319576"/>
    </source>
</evidence>
<dbReference type="AlphaFoldDB" id="A0A517Y1A8"/>
<dbReference type="EMBL" id="CP036273">
    <property type="protein sequence ID" value="QDU23549.1"/>
    <property type="molecule type" value="Genomic_DNA"/>
</dbReference>
<protein>
    <recommendedName>
        <fullName evidence="3">VCBS repeat-containing protein</fullName>
    </recommendedName>
</protein>
<dbReference type="InterPro" id="IPR028994">
    <property type="entry name" value="Integrin_alpha_N"/>
</dbReference>
<evidence type="ECO:0008006" key="3">
    <source>
        <dbReference type="Google" id="ProtNLM"/>
    </source>
</evidence>
<dbReference type="SUPFAM" id="SSF69318">
    <property type="entry name" value="Integrin alpha N-terminal domain"/>
    <property type="match status" value="1"/>
</dbReference>
<accession>A0A517Y1A8</accession>
<organism evidence="1 2">
    <name type="scientific">Urbifossiella limnaea</name>
    <dbReference type="NCBI Taxonomy" id="2528023"/>
    <lineage>
        <taxon>Bacteria</taxon>
        <taxon>Pseudomonadati</taxon>
        <taxon>Planctomycetota</taxon>
        <taxon>Planctomycetia</taxon>
        <taxon>Gemmatales</taxon>
        <taxon>Gemmataceae</taxon>
        <taxon>Urbifossiella</taxon>
    </lineage>
</organism>
<keyword evidence="2" id="KW-1185">Reference proteome</keyword>
<name>A0A517Y1A8_9BACT</name>
<dbReference type="Gene3D" id="2.130.10.130">
    <property type="entry name" value="Integrin alpha, N-terminal"/>
    <property type="match status" value="1"/>
</dbReference>
<evidence type="ECO:0000313" key="1">
    <source>
        <dbReference type="EMBL" id="QDU23549.1"/>
    </source>
</evidence>
<dbReference type="Proteomes" id="UP000319576">
    <property type="component" value="Chromosome"/>
</dbReference>
<dbReference type="KEGG" id="uli:ETAA1_55500"/>
<proteinExistence type="predicted"/>
<reference evidence="1 2" key="1">
    <citation type="submission" date="2019-02" db="EMBL/GenBank/DDBJ databases">
        <title>Deep-cultivation of Planctomycetes and their phenomic and genomic characterization uncovers novel biology.</title>
        <authorList>
            <person name="Wiegand S."/>
            <person name="Jogler M."/>
            <person name="Boedeker C."/>
            <person name="Pinto D."/>
            <person name="Vollmers J."/>
            <person name="Rivas-Marin E."/>
            <person name="Kohn T."/>
            <person name="Peeters S.H."/>
            <person name="Heuer A."/>
            <person name="Rast P."/>
            <person name="Oberbeckmann S."/>
            <person name="Bunk B."/>
            <person name="Jeske O."/>
            <person name="Meyerdierks A."/>
            <person name="Storesund J.E."/>
            <person name="Kallscheuer N."/>
            <person name="Luecker S."/>
            <person name="Lage O.M."/>
            <person name="Pohl T."/>
            <person name="Merkel B.J."/>
            <person name="Hornburger P."/>
            <person name="Mueller R.-W."/>
            <person name="Bruemmer F."/>
            <person name="Labrenz M."/>
            <person name="Spormann A.M."/>
            <person name="Op den Camp H."/>
            <person name="Overmann J."/>
            <person name="Amann R."/>
            <person name="Jetten M.S.M."/>
            <person name="Mascher T."/>
            <person name="Medema M.H."/>
            <person name="Devos D.P."/>
            <person name="Kaster A.-K."/>
            <person name="Ovreas L."/>
            <person name="Rohde M."/>
            <person name="Galperin M.Y."/>
            <person name="Jogler C."/>
        </authorList>
    </citation>
    <scope>NUCLEOTIDE SEQUENCE [LARGE SCALE GENOMIC DNA]</scope>
    <source>
        <strain evidence="1 2">ETA_A1</strain>
    </source>
</reference>